<evidence type="ECO:0000313" key="4">
    <source>
        <dbReference type="Proteomes" id="UP001150062"/>
    </source>
</evidence>
<evidence type="ECO:0000256" key="1">
    <source>
        <dbReference type="SAM" id="MobiDB-lite"/>
    </source>
</evidence>
<feature type="region of interest" description="Disordered" evidence="1">
    <location>
        <begin position="434"/>
        <end position="461"/>
    </location>
</feature>
<protein>
    <submittedName>
        <fullName evidence="3">Electron carrier/ protein disulfide oxidoreductase</fullName>
    </submittedName>
</protein>
<accession>A0ABQ8YZC1</accession>
<keyword evidence="4" id="KW-1185">Reference proteome</keyword>
<organism evidence="3 4">
    <name type="scientific">Anaeramoeba flamelloides</name>
    <dbReference type="NCBI Taxonomy" id="1746091"/>
    <lineage>
        <taxon>Eukaryota</taxon>
        <taxon>Metamonada</taxon>
        <taxon>Anaeramoebidae</taxon>
        <taxon>Anaeramoeba</taxon>
    </lineage>
</organism>
<name>A0ABQ8YZC1_9EUKA</name>
<dbReference type="Pfam" id="PF04784">
    <property type="entry name" value="DUF547"/>
    <property type="match status" value="1"/>
</dbReference>
<dbReference type="InterPro" id="IPR044926">
    <property type="entry name" value="RGS_subdomain_2"/>
</dbReference>
<dbReference type="Pfam" id="PF00615">
    <property type="entry name" value="RGS"/>
    <property type="match status" value="1"/>
</dbReference>
<dbReference type="InterPro" id="IPR016137">
    <property type="entry name" value="RGS"/>
</dbReference>
<dbReference type="CDD" id="cd07440">
    <property type="entry name" value="RGS"/>
    <property type="match status" value="1"/>
</dbReference>
<dbReference type="InterPro" id="IPR036305">
    <property type="entry name" value="RGS_sf"/>
</dbReference>
<feature type="region of interest" description="Disordered" evidence="1">
    <location>
        <begin position="304"/>
        <end position="361"/>
    </location>
</feature>
<dbReference type="Proteomes" id="UP001150062">
    <property type="component" value="Unassembled WGS sequence"/>
</dbReference>
<evidence type="ECO:0000313" key="3">
    <source>
        <dbReference type="EMBL" id="KAJ6249820.1"/>
    </source>
</evidence>
<dbReference type="SUPFAM" id="SSF48097">
    <property type="entry name" value="Regulator of G-protein signaling, RGS"/>
    <property type="match status" value="1"/>
</dbReference>
<feature type="compositionally biased region" description="Low complexity" evidence="1">
    <location>
        <begin position="441"/>
        <end position="461"/>
    </location>
</feature>
<proteinExistence type="predicted"/>
<gene>
    <name evidence="3" type="ORF">M0813_16499</name>
</gene>
<dbReference type="PANTHER" id="PTHR46361:SF3">
    <property type="entry name" value="ELECTRON CARRIER_ PROTEIN DISULFIDE OXIDOREDUCTASE"/>
    <property type="match status" value="1"/>
</dbReference>
<sequence>MNLRSPKKKLYLSSRFFKKKSKRKEKEKEKEREQEKEKEKEGSKTQRRQLTSQQLSQKIKTLKYDYETFARRRDLLLKGTARILLLKKYNELLKKIEKLQFEKKITERRLQPLLRDVSRIENKFGPKRMATDEDWKHEYKRRKVARLEKKIGELQNTDLCLSLMEVRKSKQQKLIDYTKHTNKLRTNLELVKKEQTKAHDILGVYISSGELHKKELERLDLSKTLEQINRSCRKIMFSLGKLKDKTTIHKKSYFDQLQRLQAKYKYSSNENQLIVSQIRHYKQYLHTDEEDNENEIDNKLTLIAKKKNNGESDNGSGSERDSERGNKLTDTEEKSTTDPNPDQDFSTHKKNKKKKKKKSISKLESMSMDDFTVFQSKNSKLKNHSPLILDETVSLGNNDYVDPFNQKKSNFRREKSLTDLNLVKNELNINSDSTSDYIKSNQNNNNSDTYNGNFNTNSRSNNHLNNYTIKYNEKEDISKIIKKNQSKIEINTGSSALETEKESGENNDQKTINSLEMLLSIPIAIAYFKEFLCQELTQENIMFFQHVKIFKQESSTKKQIQKNAKTIIDKYIKPGSLFEINIISQSRKKILDEHKKENYELNMFDKAQEAVFYHMKLNSWRPFLESNSYKNLIKLDSTVNLYSNQKNCKLVYNKIKKKSLNEDYAYCNLRKKRNGYIVGEEIIVSLLDLLNTFYSMSKTKINLKNISQSISFRKFVKKTGELTHIKIKNLPFKERMCFFLNLYNTLTLHSFIINGIPTDKNNVKTFLKNSIYKINNHYFSLNDIYHGILRGNCHPTNSHSNYWPSEEIEKIDLRVRPTDPRIHFALIQFNFISFIRIFRVETLEQNLDQSNKQLLPSLIKYQNHSLYLPKIFRNYHKDFGGEEMIITWISSILQEHFKFYNKNIISLKFTHDAFIEPLVFVDLKHTLCRKFSKICIFNEK</sequence>
<dbReference type="EMBL" id="JAOAOG010000090">
    <property type="protein sequence ID" value="KAJ6249820.1"/>
    <property type="molecule type" value="Genomic_DNA"/>
</dbReference>
<feature type="compositionally biased region" description="Basic and acidic residues" evidence="1">
    <location>
        <begin position="24"/>
        <end position="44"/>
    </location>
</feature>
<feature type="domain" description="RGS" evidence="2">
    <location>
        <begin position="514"/>
        <end position="633"/>
    </location>
</feature>
<dbReference type="PANTHER" id="PTHR46361">
    <property type="entry name" value="ELECTRON CARRIER/ PROTEIN DISULFIDE OXIDOREDUCTASE"/>
    <property type="match status" value="1"/>
</dbReference>
<dbReference type="SMART" id="SM00315">
    <property type="entry name" value="RGS"/>
    <property type="match status" value="1"/>
</dbReference>
<reference evidence="3" key="1">
    <citation type="submission" date="2022-08" db="EMBL/GenBank/DDBJ databases">
        <title>Novel sulfate-reducing endosymbionts in the free-living metamonad Anaeramoeba.</title>
        <authorList>
            <person name="Jerlstrom-Hultqvist J."/>
            <person name="Cepicka I."/>
            <person name="Gallot-Lavallee L."/>
            <person name="Salas-Leiva D."/>
            <person name="Curtis B.A."/>
            <person name="Zahonova K."/>
            <person name="Pipaliya S."/>
            <person name="Dacks J."/>
            <person name="Roger A.J."/>
        </authorList>
    </citation>
    <scope>NUCLEOTIDE SEQUENCE</scope>
    <source>
        <strain evidence="3">Schooner1</strain>
    </source>
</reference>
<dbReference type="PRINTS" id="PR01301">
    <property type="entry name" value="RGSPROTEIN"/>
</dbReference>
<evidence type="ECO:0000259" key="2">
    <source>
        <dbReference type="PROSITE" id="PS50132"/>
    </source>
</evidence>
<feature type="compositionally biased region" description="Basic and acidic residues" evidence="1">
    <location>
        <begin position="318"/>
        <end position="336"/>
    </location>
</feature>
<feature type="region of interest" description="Disordered" evidence="1">
    <location>
        <begin position="1"/>
        <end position="54"/>
    </location>
</feature>
<comment type="caution">
    <text evidence="3">The sequence shown here is derived from an EMBL/GenBank/DDBJ whole genome shotgun (WGS) entry which is preliminary data.</text>
</comment>
<dbReference type="PROSITE" id="PS50132">
    <property type="entry name" value="RGS"/>
    <property type="match status" value="1"/>
</dbReference>
<dbReference type="Gene3D" id="1.10.167.10">
    <property type="entry name" value="Regulator of G-protein Signalling 4, domain 2"/>
    <property type="match status" value="1"/>
</dbReference>
<feature type="compositionally biased region" description="Basic residues" evidence="1">
    <location>
        <begin position="1"/>
        <end position="23"/>
    </location>
</feature>
<feature type="compositionally biased region" description="Basic residues" evidence="1">
    <location>
        <begin position="348"/>
        <end position="360"/>
    </location>
</feature>
<dbReference type="InterPro" id="IPR006869">
    <property type="entry name" value="DUF547"/>
</dbReference>